<dbReference type="PROSITE" id="PS50249">
    <property type="entry name" value="MPN"/>
    <property type="match status" value="1"/>
</dbReference>
<dbReference type="Pfam" id="PF13012">
    <property type="entry name" value="MitMem_reg"/>
    <property type="match status" value="1"/>
</dbReference>
<comment type="caution">
    <text evidence="5">The sequence shown here is derived from an EMBL/GenBank/DDBJ whole genome shotgun (WGS) entry which is preliminary data.</text>
</comment>
<dbReference type="Gene3D" id="3.40.140.10">
    <property type="entry name" value="Cytidine Deaminase, domain 2"/>
    <property type="match status" value="1"/>
</dbReference>
<name>A0AAV2TV92_CALDB</name>
<dbReference type="GO" id="GO:0008180">
    <property type="term" value="C:COP9 signalosome"/>
    <property type="evidence" value="ECO:0007669"/>
    <property type="project" value="UniProtKB-UniRule"/>
</dbReference>
<keyword evidence="3" id="KW-0539">Nucleus</keyword>
<dbReference type="Pfam" id="PF01398">
    <property type="entry name" value="JAB"/>
    <property type="match status" value="1"/>
</dbReference>
<organism evidence="5 6">
    <name type="scientific">Calicophoron daubneyi</name>
    <name type="common">Rumen fluke</name>
    <name type="synonym">Paramphistomum daubneyi</name>
    <dbReference type="NCBI Taxonomy" id="300641"/>
    <lineage>
        <taxon>Eukaryota</taxon>
        <taxon>Metazoa</taxon>
        <taxon>Spiralia</taxon>
        <taxon>Lophotrochozoa</taxon>
        <taxon>Platyhelminthes</taxon>
        <taxon>Trematoda</taxon>
        <taxon>Digenea</taxon>
        <taxon>Plagiorchiida</taxon>
        <taxon>Pronocephalata</taxon>
        <taxon>Paramphistomoidea</taxon>
        <taxon>Paramphistomidae</taxon>
        <taxon>Calicophoron</taxon>
    </lineage>
</organism>
<dbReference type="InterPro" id="IPR037518">
    <property type="entry name" value="MPN"/>
</dbReference>
<protein>
    <recommendedName>
        <fullName evidence="2 3">COP9 signalosome complex subunit 6</fullName>
    </recommendedName>
</protein>
<dbReference type="PANTHER" id="PTHR10540:SF8">
    <property type="entry name" value="COP9 SIGNALOSOME COMPLEX SUBUNIT 6"/>
    <property type="match status" value="1"/>
</dbReference>
<evidence type="ECO:0000313" key="6">
    <source>
        <dbReference type="Proteomes" id="UP001497525"/>
    </source>
</evidence>
<evidence type="ECO:0000256" key="3">
    <source>
        <dbReference type="RuleBase" id="RU367006"/>
    </source>
</evidence>
<reference evidence="5" key="1">
    <citation type="submission" date="2024-06" db="EMBL/GenBank/DDBJ databases">
        <authorList>
            <person name="Liu X."/>
            <person name="Lenzi L."/>
            <person name="Haldenby T S."/>
            <person name="Uol C."/>
        </authorList>
    </citation>
    <scope>NUCLEOTIDE SEQUENCE</scope>
</reference>
<dbReference type="CDD" id="cd08063">
    <property type="entry name" value="MPN_CSN6"/>
    <property type="match status" value="1"/>
</dbReference>
<proteinExistence type="inferred from homology"/>
<dbReference type="EMBL" id="CAXLJL010000711">
    <property type="protein sequence ID" value="CAL5140255.1"/>
    <property type="molecule type" value="Genomic_DNA"/>
</dbReference>
<dbReference type="GO" id="GO:0005737">
    <property type="term" value="C:cytoplasm"/>
    <property type="evidence" value="ECO:0007669"/>
    <property type="project" value="UniProtKB-SubCell"/>
</dbReference>
<evidence type="ECO:0000313" key="5">
    <source>
        <dbReference type="EMBL" id="CAL5140255.1"/>
    </source>
</evidence>
<dbReference type="InterPro" id="IPR024969">
    <property type="entry name" value="EIF3F/CSN6-like_C"/>
</dbReference>
<evidence type="ECO:0000256" key="1">
    <source>
        <dbReference type="ARBA" id="ARBA00010893"/>
    </source>
</evidence>
<sequence>MEVDTPTQSENVTAGPGSVAVQLHPLVVLNISEHWTRNKVKENSPTVVVYGALLGKQEGHYVEITNSFELLLDEPHMSVNAEFYSTRESQCKQVYPDLDIVGWYTTGGTINEKDELFNRQMQELNESLLILKLDPIQACGEQLPIRMYESVVDNDGRVHFRKVMYTLAPDEAERIGVDCVARISMTNTGQSTSVTAEHLLGNYQAIQMLCNRLYLIRSYVAAVGSGELPVNRARLREISALTKRLPLLSSYSSTSSVPTESNNKPSEMKDHLYRQANDVCLASLLASLTQGMHTLYDCLTKTAHVVDRRPMSLSVGAGMSGSTSSSGFVKMSHFLGNLS</sequence>
<accession>A0AAV2TV92</accession>
<dbReference type="SMART" id="SM00232">
    <property type="entry name" value="JAB_MPN"/>
    <property type="match status" value="1"/>
</dbReference>
<comment type="subcellular location">
    <subcellularLocation>
        <location evidence="3">Cytoplasm</location>
    </subcellularLocation>
    <subcellularLocation>
        <location evidence="3">Nucleus</location>
    </subcellularLocation>
</comment>
<dbReference type="PANTHER" id="PTHR10540">
    <property type="entry name" value="EUKARYOTIC TRANSLATION INITIATION FACTOR 3 SUBUNIT F-RELATED"/>
    <property type="match status" value="1"/>
</dbReference>
<dbReference type="InterPro" id="IPR000555">
    <property type="entry name" value="JAMM/MPN+_dom"/>
</dbReference>
<dbReference type="InterPro" id="IPR033859">
    <property type="entry name" value="MPN_CSN6"/>
</dbReference>
<feature type="domain" description="MPN" evidence="4">
    <location>
        <begin position="21"/>
        <end position="154"/>
    </location>
</feature>
<evidence type="ECO:0000256" key="2">
    <source>
        <dbReference type="ARBA" id="ARBA00014871"/>
    </source>
</evidence>
<gene>
    <name evidence="5" type="ORF">CDAUBV1_LOCUS15425</name>
</gene>
<dbReference type="GO" id="GO:0008237">
    <property type="term" value="F:metallopeptidase activity"/>
    <property type="evidence" value="ECO:0007669"/>
    <property type="project" value="InterPro"/>
</dbReference>
<dbReference type="AlphaFoldDB" id="A0AAV2TV92"/>
<dbReference type="GO" id="GO:0000338">
    <property type="term" value="P:protein deneddylation"/>
    <property type="evidence" value="ECO:0007669"/>
    <property type="project" value="InterPro"/>
</dbReference>
<keyword evidence="3" id="KW-0963">Cytoplasm</keyword>
<comment type="function">
    <text evidence="3">Component of the COP9 signalosome complex (CSN), a complex involved in various cellular and developmental processes.</text>
</comment>
<evidence type="ECO:0000259" key="4">
    <source>
        <dbReference type="PROSITE" id="PS50249"/>
    </source>
</evidence>
<comment type="similarity">
    <text evidence="1 3">Belongs to the peptidase M67A family. CSN6 subfamily.</text>
</comment>
<dbReference type="Proteomes" id="UP001497525">
    <property type="component" value="Unassembled WGS sequence"/>
</dbReference>
<keyword evidence="3" id="KW-0736">Signalosome</keyword>